<dbReference type="Gramene" id="EOX95759">
    <property type="protein sequence ID" value="EOX95759"/>
    <property type="gene ID" value="TCM_005185"/>
</dbReference>
<protein>
    <submittedName>
        <fullName evidence="1">Uncharacterized protein</fullName>
    </submittedName>
</protein>
<dbReference type="Proteomes" id="UP000026915">
    <property type="component" value="Chromosome 1"/>
</dbReference>
<feature type="non-terminal residue" evidence="1">
    <location>
        <position position="106"/>
    </location>
</feature>
<evidence type="ECO:0000313" key="1">
    <source>
        <dbReference type="EMBL" id="EOX95759.1"/>
    </source>
</evidence>
<gene>
    <name evidence="1" type="ORF">TCM_005185</name>
</gene>
<sequence>MYISYVPSCVHLSLNENQLFAAIKADILCVDLKPVWNLVNLDKSLDKIHWSGRLLIAPYLLSQKCRYHHNWFGIRYKNLPFYCNLLLYFLIWFRNDQKLAVKKNFF</sequence>
<reference evidence="1 2" key="1">
    <citation type="journal article" date="2013" name="Genome Biol.">
        <title>The genome sequence of the most widely cultivated cacao type and its use to identify candidate genes regulating pod color.</title>
        <authorList>
            <person name="Motamayor J.C."/>
            <person name="Mockaitis K."/>
            <person name="Schmutz J."/>
            <person name="Haiminen N."/>
            <person name="Iii D.L."/>
            <person name="Cornejo O."/>
            <person name="Findley S.D."/>
            <person name="Zheng P."/>
            <person name="Utro F."/>
            <person name="Royaert S."/>
            <person name="Saski C."/>
            <person name="Jenkins J."/>
            <person name="Podicheti R."/>
            <person name="Zhao M."/>
            <person name="Scheffler B.E."/>
            <person name="Stack J.C."/>
            <person name="Feltus F.A."/>
            <person name="Mustiga G.M."/>
            <person name="Amores F."/>
            <person name="Phillips W."/>
            <person name="Marelli J.P."/>
            <person name="May G.D."/>
            <person name="Shapiro H."/>
            <person name="Ma J."/>
            <person name="Bustamante C.D."/>
            <person name="Schnell R.J."/>
            <person name="Main D."/>
            <person name="Gilbert D."/>
            <person name="Parida L."/>
            <person name="Kuhn D.N."/>
        </authorList>
    </citation>
    <scope>NUCLEOTIDE SEQUENCE [LARGE SCALE GENOMIC DNA]</scope>
    <source>
        <strain evidence="2">cv. Matina 1-6</strain>
    </source>
</reference>
<keyword evidence="2" id="KW-1185">Reference proteome</keyword>
<name>A0A061DSK0_THECC</name>
<evidence type="ECO:0000313" key="2">
    <source>
        <dbReference type="Proteomes" id="UP000026915"/>
    </source>
</evidence>
<organism evidence="1 2">
    <name type="scientific">Theobroma cacao</name>
    <name type="common">Cacao</name>
    <name type="synonym">Cocoa</name>
    <dbReference type="NCBI Taxonomy" id="3641"/>
    <lineage>
        <taxon>Eukaryota</taxon>
        <taxon>Viridiplantae</taxon>
        <taxon>Streptophyta</taxon>
        <taxon>Embryophyta</taxon>
        <taxon>Tracheophyta</taxon>
        <taxon>Spermatophyta</taxon>
        <taxon>Magnoliopsida</taxon>
        <taxon>eudicotyledons</taxon>
        <taxon>Gunneridae</taxon>
        <taxon>Pentapetalae</taxon>
        <taxon>rosids</taxon>
        <taxon>malvids</taxon>
        <taxon>Malvales</taxon>
        <taxon>Malvaceae</taxon>
        <taxon>Byttnerioideae</taxon>
        <taxon>Theobroma</taxon>
    </lineage>
</organism>
<dbReference type="HOGENOM" id="CLU_2230117_0_0_1"/>
<dbReference type="EMBL" id="CM001879">
    <property type="protein sequence ID" value="EOX95759.1"/>
    <property type="molecule type" value="Genomic_DNA"/>
</dbReference>
<dbReference type="InParanoid" id="A0A061DSK0"/>
<proteinExistence type="predicted"/>
<dbReference type="AlphaFoldDB" id="A0A061DSK0"/>
<accession>A0A061DSK0</accession>